<dbReference type="Proteomes" id="UP001138540">
    <property type="component" value="Unassembled WGS sequence"/>
</dbReference>
<organism evidence="1 2">
    <name type="scientific">Sphingobium lignivorans</name>
    <dbReference type="NCBI Taxonomy" id="2735886"/>
    <lineage>
        <taxon>Bacteria</taxon>
        <taxon>Pseudomonadati</taxon>
        <taxon>Pseudomonadota</taxon>
        <taxon>Alphaproteobacteria</taxon>
        <taxon>Sphingomonadales</taxon>
        <taxon>Sphingomonadaceae</taxon>
        <taxon>Sphingobium</taxon>
    </lineage>
</organism>
<accession>A0ABR6NG78</accession>
<name>A0ABR6NG78_9SPHN</name>
<keyword evidence="2" id="KW-1185">Reference proteome</keyword>
<reference evidence="1 2" key="1">
    <citation type="submission" date="2020-08" db="EMBL/GenBank/DDBJ databases">
        <title>Exploring microbial biodiversity for novel pathways involved in the catabolism of aromatic compounds derived from lignin.</title>
        <authorList>
            <person name="Elkins J."/>
        </authorList>
    </citation>
    <scope>NUCLEOTIDE SEQUENCE [LARGE SCALE GENOMIC DNA]</scope>
    <source>
        <strain evidence="1 2">B1D3A</strain>
    </source>
</reference>
<sequence length="137" mass="14430">MSAIADKIMNRIRGKGRGWVFTPRDFIDLGARGAVDVALSRLTKSSAIRRIGRGLYDYPRLHAKLGALSPDADSLAQAVSTQSRDKVFVSGATAANNLGLSTQVPARATYATTGPSRIKKVAGPNACTEACARAAAR</sequence>
<comment type="caution">
    <text evidence="1">The sequence shown here is derived from an EMBL/GenBank/DDBJ whole genome shotgun (WGS) entry which is preliminary data.</text>
</comment>
<evidence type="ECO:0000313" key="1">
    <source>
        <dbReference type="EMBL" id="MBB5985642.1"/>
    </source>
</evidence>
<dbReference type="InterPro" id="IPR045738">
    <property type="entry name" value="DUF6088"/>
</dbReference>
<proteinExistence type="predicted"/>
<dbReference type="EMBL" id="JACHKA010000001">
    <property type="protein sequence ID" value="MBB5985642.1"/>
    <property type="molecule type" value="Genomic_DNA"/>
</dbReference>
<dbReference type="Pfam" id="PF19570">
    <property type="entry name" value="DUF6088"/>
    <property type="match status" value="1"/>
</dbReference>
<evidence type="ECO:0000313" key="2">
    <source>
        <dbReference type="Proteomes" id="UP001138540"/>
    </source>
</evidence>
<protein>
    <submittedName>
        <fullName evidence="1">Transcriptional regulator of viral defense system</fullName>
    </submittedName>
</protein>
<gene>
    <name evidence="1" type="ORF">HNP60_001616</name>
</gene>